<accession>A0A6A6TPA3</accession>
<evidence type="ECO:0000313" key="1">
    <source>
        <dbReference type="EMBL" id="KAF2660773.1"/>
    </source>
</evidence>
<name>A0A6A6TPA3_9PLEO</name>
<sequence>MATTFNPFTAALPARPIQQAPSRCYYILRYTYERNNNPSIMDSGVILLPEVEISTWANFGIYLVNHVKPLYTAVERGQVMNKTADPRFSKIVSSMREMAFLMHPTGGRIKIPEHSVTHLDRFVKRIKPLFDEYAMLVNADDKAKPVLQKQDNFGTWADQILDGIERYGGMKGFHWKLLGEVEQDPELVDYSLEFRAKLRYDDDGLEDGDLLGDIAVP</sequence>
<gene>
    <name evidence="1" type="ORF">K491DRAFT_687894</name>
</gene>
<keyword evidence="2" id="KW-1185">Reference proteome</keyword>
<dbReference type="Proteomes" id="UP000799324">
    <property type="component" value="Unassembled WGS sequence"/>
</dbReference>
<protein>
    <submittedName>
        <fullName evidence="1">Uncharacterized protein</fullName>
    </submittedName>
</protein>
<dbReference type="EMBL" id="MU004297">
    <property type="protein sequence ID" value="KAF2660773.1"/>
    <property type="molecule type" value="Genomic_DNA"/>
</dbReference>
<organism evidence="1 2">
    <name type="scientific">Lophiostoma macrostomum CBS 122681</name>
    <dbReference type="NCBI Taxonomy" id="1314788"/>
    <lineage>
        <taxon>Eukaryota</taxon>
        <taxon>Fungi</taxon>
        <taxon>Dikarya</taxon>
        <taxon>Ascomycota</taxon>
        <taxon>Pezizomycotina</taxon>
        <taxon>Dothideomycetes</taxon>
        <taxon>Pleosporomycetidae</taxon>
        <taxon>Pleosporales</taxon>
        <taxon>Lophiostomataceae</taxon>
        <taxon>Lophiostoma</taxon>
    </lineage>
</organism>
<dbReference type="OrthoDB" id="10639381at2759"/>
<evidence type="ECO:0000313" key="2">
    <source>
        <dbReference type="Proteomes" id="UP000799324"/>
    </source>
</evidence>
<proteinExistence type="predicted"/>
<reference evidence="1" key="1">
    <citation type="journal article" date="2020" name="Stud. Mycol.">
        <title>101 Dothideomycetes genomes: a test case for predicting lifestyles and emergence of pathogens.</title>
        <authorList>
            <person name="Haridas S."/>
            <person name="Albert R."/>
            <person name="Binder M."/>
            <person name="Bloem J."/>
            <person name="Labutti K."/>
            <person name="Salamov A."/>
            <person name="Andreopoulos B."/>
            <person name="Baker S."/>
            <person name="Barry K."/>
            <person name="Bills G."/>
            <person name="Bluhm B."/>
            <person name="Cannon C."/>
            <person name="Castanera R."/>
            <person name="Culley D."/>
            <person name="Daum C."/>
            <person name="Ezra D."/>
            <person name="Gonzalez J."/>
            <person name="Henrissat B."/>
            <person name="Kuo A."/>
            <person name="Liang C."/>
            <person name="Lipzen A."/>
            <person name="Lutzoni F."/>
            <person name="Magnuson J."/>
            <person name="Mondo S."/>
            <person name="Nolan M."/>
            <person name="Ohm R."/>
            <person name="Pangilinan J."/>
            <person name="Park H.-J."/>
            <person name="Ramirez L."/>
            <person name="Alfaro M."/>
            <person name="Sun H."/>
            <person name="Tritt A."/>
            <person name="Yoshinaga Y."/>
            <person name="Zwiers L.-H."/>
            <person name="Turgeon B."/>
            <person name="Goodwin S."/>
            <person name="Spatafora J."/>
            <person name="Crous P."/>
            <person name="Grigoriev I."/>
        </authorList>
    </citation>
    <scope>NUCLEOTIDE SEQUENCE</scope>
    <source>
        <strain evidence="1">CBS 122681</strain>
    </source>
</reference>
<dbReference type="AlphaFoldDB" id="A0A6A6TPA3"/>